<accession>A0A2I2KI84</accession>
<evidence type="ECO:0000313" key="3">
    <source>
        <dbReference type="Proteomes" id="UP000234331"/>
    </source>
</evidence>
<proteinExistence type="predicted"/>
<feature type="region of interest" description="Disordered" evidence="1">
    <location>
        <begin position="14"/>
        <end position="39"/>
    </location>
</feature>
<evidence type="ECO:0000313" key="2">
    <source>
        <dbReference type="EMBL" id="SNQ45363.1"/>
    </source>
</evidence>
<reference evidence="2 3" key="1">
    <citation type="submission" date="2017-06" db="EMBL/GenBank/DDBJ databases">
        <authorList>
            <person name="Kim H.J."/>
            <person name="Triplett B.A."/>
        </authorList>
    </citation>
    <scope>NUCLEOTIDE SEQUENCE [LARGE SCALE GENOMIC DNA]</scope>
    <source>
        <strain evidence="2">FRACA_ARgP5</strain>
    </source>
</reference>
<dbReference type="EMBL" id="FZMO01000001">
    <property type="protein sequence ID" value="SNQ45363.1"/>
    <property type="molecule type" value="Genomic_DNA"/>
</dbReference>
<gene>
    <name evidence="2" type="ORF">FRACA_10122</name>
</gene>
<organism evidence="2 3">
    <name type="scientific">Frankia canadensis</name>
    <dbReference type="NCBI Taxonomy" id="1836972"/>
    <lineage>
        <taxon>Bacteria</taxon>
        <taxon>Bacillati</taxon>
        <taxon>Actinomycetota</taxon>
        <taxon>Actinomycetes</taxon>
        <taxon>Frankiales</taxon>
        <taxon>Frankiaceae</taxon>
        <taxon>Frankia</taxon>
    </lineage>
</organism>
<dbReference type="AlphaFoldDB" id="A0A2I2KI84"/>
<feature type="region of interest" description="Disordered" evidence="1">
    <location>
        <begin position="107"/>
        <end position="167"/>
    </location>
</feature>
<dbReference type="Proteomes" id="UP000234331">
    <property type="component" value="Unassembled WGS sequence"/>
</dbReference>
<keyword evidence="3" id="KW-1185">Reference proteome</keyword>
<sequence length="167" mass="18308">MLYRDPAHVLVGHEGRHQCHRDHRGDPDRPLRPLPAGLPPPHQLTVVHTESPHHVNAVSGRILNWTRSGDRRPRPVRSIRIRPDADGESIGLIAGLVPPPCVVTWPSPPNPTNRTQPTEPSRARFSPGNVPWPGTSWTLGEDLAEGTECRHGRPPTARGQGMSGQSP</sequence>
<evidence type="ECO:0000256" key="1">
    <source>
        <dbReference type="SAM" id="MobiDB-lite"/>
    </source>
</evidence>
<protein>
    <submittedName>
        <fullName evidence="2">Uncharacterized protein</fullName>
    </submittedName>
</protein>
<name>A0A2I2KI84_9ACTN</name>
<feature type="compositionally biased region" description="Basic and acidic residues" evidence="1">
    <location>
        <begin position="14"/>
        <end position="31"/>
    </location>
</feature>